<evidence type="ECO:0000256" key="5">
    <source>
        <dbReference type="ARBA" id="ARBA00023002"/>
    </source>
</evidence>
<dbReference type="OrthoDB" id="1882547at2759"/>
<comment type="similarity">
    <text evidence="2 9">Belongs to the peroxiredoxin family. Prx5 subfamily.</text>
</comment>
<organism evidence="11 12">
    <name type="scientific">Branchiostoma floridae</name>
    <name type="common">Florida lancelet</name>
    <name type="synonym">Amphioxus</name>
    <dbReference type="NCBI Taxonomy" id="7739"/>
    <lineage>
        <taxon>Eukaryota</taxon>
        <taxon>Metazoa</taxon>
        <taxon>Chordata</taxon>
        <taxon>Cephalochordata</taxon>
        <taxon>Leptocardii</taxon>
        <taxon>Amphioxiformes</taxon>
        <taxon>Branchiostomatidae</taxon>
        <taxon>Branchiostoma</taxon>
    </lineage>
</organism>
<keyword evidence="3 9" id="KW-0575">Peroxidase</keyword>
<accession>A0A9J7LHD1</accession>
<feature type="domain" description="Thioredoxin" evidence="10">
    <location>
        <begin position="35"/>
        <end position="189"/>
    </location>
</feature>
<dbReference type="AlphaFoldDB" id="A0A9J7LHD1"/>
<reference evidence="11" key="2">
    <citation type="journal article" date="2020" name="Nat. Ecol. Evol.">
        <title>Deeply conserved synteny resolves early events in vertebrate evolution.</title>
        <authorList>
            <person name="Simakov O."/>
            <person name="Marletaz F."/>
            <person name="Yue J.X."/>
            <person name="O'Connell B."/>
            <person name="Jenkins J."/>
            <person name="Brandt A."/>
            <person name="Calef R."/>
            <person name="Tung C.H."/>
            <person name="Huang T.K."/>
            <person name="Schmutz J."/>
            <person name="Satoh N."/>
            <person name="Yu J.K."/>
            <person name="Putnam N.H."/>
            <person name="Green R.E."/>
            <person name="Rokhsar D.S."/>
        </authorList>
    </citation>
    <scope>NUCLEOTIDE SEQUENCE [LARGE SCALE GENOMIC DNA]</scope>
    <source>
        <strain evidence="11">S238N-H82</strain>
    </source>
</reference>
<dbReference type="GeneID" id="118420275"/>
<evidence type="ECO:0000256" key="8">
    <source>
        <dbReference type="PIRSR" id="PIRSR637944-1"/>
    </source>
</evidence>
<proteinExistence type="inferred from homology"/>
<evidence type="ECO:0000256" key="7">
    <source>
        <dbReference type="ARBA" id="ARBA00049091"/>
    </source>
</evidence>
<dbReference type="OMA" id="TEWGKAH"/>
<dbReference type="PANTHER" id="PTHR10430">
    <property type="entry name" value="PEROXIREDOXIN"/>
    <property type="match status" value="1"/>
</dbReference>
<reference evidence="12" key="3">
    <citation type="submission" date="2025-08" db="UniProtKB">
        <authorList>
            <consortium name="RefSeq"/>
        </authorList>
    </citation>
    <scope>IDENTIFICATION</scope>
</reference>
<keyword evidence="6 9" id="KW-0676">Redox-active center</keyword>
<evidence type="ECO:0000313" key="11">
    <source>
        <dbReference type="Proteomes" id="UP000001554"/>
    </source>
</evidence>
<evidence type="ECO:0000259" key="10">
    <source>
        <dbReference type="PROSITE" id="PS51352"/>
    </source>
</evidence>
<dbReference type="KEGG" id="bfo:118420275"/>
<keyword evidence="5 9" id="KW-0560">Oxidoreductase</keyword>
<dbReference type="GO" id="GO:0005739">
    <property type="term" value="C:mitochondrion"/>
    <property type="evidence" value="ECO:0000318"/>
    <property type="project" value="GO_Central"/>
</dbReference>
<dbReference type="CDD" id="cd03013">
    <property type="entry name" value="PRX5_like"/>
    <property type="match status" value="1"/>
</dbReference>
<sequence length="189" mass="19855">MMLIPVALGSVTNRLPSAIGALRTIFTATAYSMPIKVGDKLPGVDLYENTPGNKVNVSELFAGKKGVIFAVPGAFTPGCSKTHLPGFVSRAGDLQAKGVQVIACVSVNDPFVMEAWGKDQKAEGKVRMLADSAAEFTKAIGLELDATGLLGNIRSKRYSMLVEDGKVKQLNVEPDGTGLSCSLAEGLKL</sequence>
<keyword evidence="11" id="KW-1185">Reference proteome</keyword>
<feature type="active site" description="Cysteine sulfenic acid (-SOH) intermediate" evidence="8">
    <location>
        <position position="79"/>
    </location>
</feature>
<dbReference type="InterPro" id="IPR037944">
    <property type="entry name" value="PRX5-like"/>
</dbReference>
<dbReference type="FunFam" id="3.40.30.10:FF:000020">
    <property type="entry name" value="Peroxiredoxin"/>
    <property type="match status" value="1"/>
</dbReference>
<dbReference type="InterPro" id="IPR013740">
    <property type="entry name" value="Redoxin"/>
</dbReference>
<dbReference type="GO" id="GO:0005777">
    <property type="term" value="C:peroxisome"/>
    <property type="evidence" value="ECO:0000318"/>
    <property type="project" value="GO_Central"/>
</dbReference>
<name>A0A9J7LHD1_BRAFL</name>
<dbReference type="Proteomes" id="UP000001554">
    <property type="component" value="Chromosome 7"/>
</dbReference>
<keyword evidence="4 9" id="KW-0049">Antioxidant</keyword>
<evidence type="ECO:0000256" key="1">
    <source>
        <dbReference type="ARBA" id="ARBA00003330"/>
    </source>
</evidence>
<evidence type="ECO:0000256" key="2">
    <source>
        <dbReference type="ARBA" id="ARBA00010505"/>
    </source>
</evidence>
<dbReference type="GO" id="GO:0008379">
    <property type="term" value="F:thioredoxin peroxidase activity"/>
    <property type="evidence" value="ECO:0000318"/>
    <property type="project" value="GO_Central"/>
</dbReference>
<dbReference type="PROSITE" id="PS51352">
    <property type="entry name" value="THIOREDOXIN_2"/>
    <property type="match status" value="1"/>
</dbReference>
<dbReference type="RefSeq" id="XP_035682897.1">
    <property type="nucleotide sequence ID" value="XM_035827004.1"/>
</dbReference>
<comment type="function">
    <text evidence="1">Thiol-specific peroxidase that catalyzes the reduction of hydrogen peroxide and organic hydroperoxides to water and alcohols, respectively. Plays a role in cell protection against oxidative stress by detoxifying peroxides and as sensor of hydrogen peroxide-mediated signaling events.</text>
</comment>
<reference evidence="12" key="1">
    <citation type="journal article" date="2016" name="Genome Biol. Evol.">
        <title>Conserved non-coding elements in the most distant genera of cephalochordates: the Goldilocks principle.</title>
        <authorList>
            <person name="Yue J.X."/>
            <person name="Kozmikova I."/>
            <person name="Ono H."/>
            <person name="Nossa C.W."/>
            <person name="Kozmik Z."/>
            <person name="Putnam N.H."/>
            <person name="Yu J.K."/>
            <person name="Holland L.Z."/>
        </authorList>
    </citation>
    <scope>NUCLEOTIDE SEQUENCE</scope>
</reference>
<dbReference type="GO" id="GO:0045454">
    <property type="term" value="P:cell redox homeostasis"/>
    <property type="evidence" value="ECO:0000318"/>
    <property type="project" value="GO_Central"/>
</dbReference>
<dbReference type="InterPro" id="IPR013766">
    <property type="entry name" value="Thioredoxin_domain"/>
</dbReference>
<evidence type="ECO:0000256" key="9">
    <source>
        <dbReference type="RuleBase" id="RU366011"/>
    </source>
</evidence>
<dbReference type="GO" id="GO:0042744">
    <property type="term" value="P:hydrogen peroxide catabolic process"/>
    <property type="evidence" value="ECO:0000318"/>
    <property type="project" value="GO_Central"/>
</dbReference>
<gene>
    <name evidence="12" type="primary">LOC118420275</name>
</gene>
<evidence type="ECO:0000256" key="4">
    <source>
        <dbReference type="ARBA" id="ARBA00022862"/>
    </source>
</evidence>
<dbReference type="EC" id="1.11.1.24" evidence="9"/>
<dbReference type="Pfam" id="PF08534">
    <property type="entry name" value="Redoxin"/>
    <property type="match status" value="1"/>
</dbReference>
<evidence type="ECO:0000256" key="3">
    <source>
        <dbReference type="ARBA" id="ARBA00022559"/>
    </source>
</evidence>
<dbReference type="SUPFAM" id="SSF52833">
    <property type="entry name" value="Thioredoxin-like"/>
    <property type="match status" value="1"/>
</dbReference>
<dbReference type="PANTHER" id="PTHR10430:SF16">
    <property type="entry name" value="PEROXIREDOXIN-5, MITOCHONDRIAL"/>
    <property type="match status" value="1"/>
</dbReference>
<dbReference type="GO" id="GO:0034599">
    <property type="term" value="P:cellular response to oxidative stress"/>
    <property type="evidence" value="ECO:0000318"/>
    <property type="project" value="GO_Central"/>
</dbReference>
<dbReference type="GO" id="GO:0005737">
    <property type="term" value="C:cytoplasm"/>
    <property type="evidence" value="ECO:0000318"/>
    <property type="project" value="GO_Central"/>
</dbReference>
<protein>
    <recommendedName>
        <fullName evidence="9">Peroxiredoxin-5</fullName>
        <ecNumber evidence="9">1.11.1.24</ecNumber>
    </recommendedName>
</protein>
<dbReference type="InterPro" id="IPR036249">
    <property type="entry name" value="Thioredoxin-like_sf"/>
</dbReference>
<comment type="catalytic activity">
    <reaction evidence="7 9">
        <text>a hydroperoxide + [thioredoxin]-dithiol = an alcohol + [thioredoxin]-disulfide + H2O</text>
        <dbReference type="Rhea" id="RHEA:62620"/>
        <dbReference type="Rhea" id="RHEA-COMP:10698"/>
        <dbReference type="Rhea" id="RHEA-COMP:10700"/>
        <dbReference type="ChEBI" id="CHEBI:15377"/>
        <dbReference type="ChEBI" id="CHEBI:29950"/>
        <dbReference type="ChEBI" id="CHEBI:30879"/>
        <dbReference type="ChEBI" id="CHEBI:35924"/>
        <dbReference type="ChEBI" id="CHEBI:50058"/>
        <dbReference type="EC" id="1.11.1.24"/>
    </reaction>
</comment>
<evidence type="ECO:0000256" key="6">
    <source>
        <dbReference type="ARBA" id="ARBA00023284"/>
    </source>
</evidence>
<evidence type="ECO:0000313" key="12">
    <source>
        <dbReference type="RefSeq" id="XP_035682897.1"/>
    </source>
</evidence>
<dbReference type="Gene3D" id="3.40.30.10">
    <property type="entry name" value="Glutaredoxin"/>
    <property type="match status" value="1"/>
</dbReference>